<reference evidence="3" key="1">
    <citation type="journal article" date="2023" name="Mol. Biol. Evol.">
        <title>Third-Generation Sequencing Reveals the Adaptive Role of the Epigenome in Three Deep-Sea Polychaetes.</title>
        <authorList>
            <person name="Perez M."/>
            <person name="Aroh O."/>
            <person name="Sun Y."/>
            <person name="Lan Y."/>
            <person name="Juniper S.K."/>
            <person name="Young C.R."/>
            <person name="Angers B."/>
            <person name="Qian P.Y."/>
        </authorList>
    </citation>
    <scope>NUCLEOTIDE SEQUENCE</scope>
    <source>
        <strain evidence="3">R07B-5</strain>
    </source>
</reference>
<dbReference type="PANTHER" id="PTHR18916:SF93">
    <property type="entry name" value="RESTIN HOMOLOG"/>
    <property type="match status" value="1"/>
</dbReference>
<keyword evidence="4" id="KW-1185">Reference proteome</keyword>
<dbReference type="InterPro" id="IPR036859">
    <property type="entry name" value="CAP-Gly_dom_sf"/>
</dbReference>
<feature type="region of interest" description="Disordered" evidence="1">
    <location>
        <begin position="38"/>
        <end position="62"/>
    </location>
</feature>
<dbReference type="Proteomes" id="UP001209878">
    <property type="component" value="Unassembled WGS sequence"/>
</dbReference>
<evidence type="ECO:0000259" key="2">
    <source>
        <dbReference type="PROSITE" id="PS50245"/>
    </source>
</evidence>
<feature type="domain" description="CAP-Gly" evidence="2">
    <location>
        <begin position="91"/>
        <end position="133"/>
    </location>
</feature>
<comment type="caution">
    <text evidence="3">The sequence shown here is derived from an EMBL/GenBank/DDBJ whole genome shotgun (WGS) entry which is preliminary data.</text>
</comment>
<dbReference type="EMBL" id="JAODUO010000670">
    <property type="protein sequence ID" value="KAK2176317.1"/>
    <property type="molecule type" value="Genomic_DNA"/>
</dbReference>
<dbReference type="AlphaFoldDB" id="A0AAD9NN07"/>
<evidence type="ECO:0000313" key="4">
    <source>
        <dbReference type="Proteomes" id="UP001209878"/>
    </source>
</evidence>
<dbReference type="SMART" id="SM01052">
    <property type="entry name" value="CAP_GLY"/>
    <property type="match status" value="1"/>
</dbReference>
<name>A0AAD9NN07_RIDPI</name>
<evidence type="ECO:0000313" key="3">
    <source>
        <dbReference type="EMBL" id="KAK2176317.1"/>
    </source>
</evidence>
<dbReference type="Pfam" id="PF01302">
    <property type="entry name" value="CAP_GLY"/>
    <property type="match status" value="1"/>
</dbReference>
<dbReference type="InterPro" id="IPR000938">
    <property type="entry name" value="CAP-Gly_domain"/>
</dbReference>
<dbReference type="PROSITE" id="PS00845">
    <property type="entry name" value="CAP_GLY_1"/>
    <property type="match status" value="1"/>
</dbReference>
<dbReference type="PROSITE" id="PS50245">
    <property type="entry name" value="CAP_GLY_2"/>
    <property type="match status" value="1"/>
</dbReference>
<protein>
    <recommendedName>
        <fullName evidence="2">CAP-Gly domain-containing protein</fullName>
    </recommendedName>
</protein>
<gene>
    <name evidence="3" type="ORF">NP493_671g01026</name>
</gene>
<dbReference type="PANTHER" id="PTHR18916">
    <property type="entry name" value="DYNACTIN 1-RELATED MICROTUBULE-BINDING"/>
    <property type="match status" value="1"/>
</dbReference>
<dbReference type="Gene3D" id="2.30.30.190">
    <property type="entry name" value="CAP Gly-rich-like domain"/>
    <property type="match status" value="1"/>
</dbReference>
<accession>A0AAD9NN07</accession>
<organism evidence="3 4">
    <name type="scientific">Ridgeia piscesae</name>
    <name type="common">Tubeworm</name>
    <dbReference type="NCBI Taxonomy" id="27915"/>
    <lineage>
        <taxon>Eukaryota</taxon>
        <taxon>Metazoa</taxon>
        <taxon>Spiralia</taxon>
        <taxon>Lophotrochozoa</taxon>
        <taxon>Annelida</taxon>
        <taxon>Polychaeta</taxon>
        <taxon>Sedentaria</taxon>
        <taxon>Canalipalpata</taxon>
        <taxon>Sabellida</taxon>
        <taxon>Siboglinidae</taxon>
        <taxon>Ridgeia</taxon>
    </lineage>
</organism>
<evidence type="ECO:0000256" key="1">
    <source>
        <dbReference type="SAM" id="MobiDB-lite"/>
    </source>
</evidence>
<proteinExistence type="predicted"/>
<dbReference type="SUPFAM" id="SSF74924">
    <property type="entry name" value="Cap-Gly domain"/>
    <property type="match status" value="1"/>
</dbReference>
<sequence>MTLSSVVHVRAGSMKSYSDATADSSRKYKRQSFLLAPRIKATASQKPPPDVGQQKRKQSSDVVESTSEAQLLLGDIVSISGVKSGILRYLGTTKFAAGDWCGIELSCQDGKHDGTVKGVRYFACPPNRGIFAPSHKVALVSRTNSADIRTSKDALPPSGSKALLGLGREDIPEGKDWGRGPGKAVKQGANANTTFDLQPQPPIDPHKALTFAYGIEPTSPESDLTTQQLNDTFKVAPHVTRRLGLPRSHSSISDLFSPIYHRGANLPRSLSQFAVVNCLPDGSPWRDVFDDPLTPAQFSNASSLGLLTDTQLDTVNFSLDLAGAGDVRLPSPSQLDYVLDWDMSDIASPRQQHKDSRSSTPVTTETVTSAVPLRSLVSGGRTSTPASPVKVKFTEDVVITDEHDLVTTDDIGHDVVRIDDVDQYFAPADDVHHNVVTANDCGHDIDRICTDDHDLVTTVDDTHDLVTTTASAQDESGHNLVTTGDGDHELVTFGDNSSDLVMVGKDDHDIVTTVDDRHDLTTTIDDVVTNIDDVVTTFGDGHDLVTTGDCGHYSNNEIMPTSELEQDYSMTCAQEPSTTVITQTIPLVSYTPHNVTTSTGQVADKDPECRSLTFDIPVDKMQRNLVTMTENIAANQKPAKCQVTPTQMTSYWPIFLKVTTRGSDRYPCCRHVARTRE</sequence>